<evidence type="ECO:0000256" key="2">
    <source>
        <dbReference type="ARBA" id="ARBA00007665"/>
    </source>
</evidence>
<keyword evidence="6" id="KW-0346">Stress response</keyword>
<dbReference type="InterPro" id="IPR006575">
    <property type="entry name" value="RWD_dom"/>
</dbReference>
<dbReference type="Pfam" id="PF01205">
    <property type="entry name" value="Impact_N"/>
    <property type="match status" value="1"/>
</dbReference>
<proteinExistence type="inferred from homology"/>
<comment type="caution">
    <text evidence="10">The sequence shown here is derived from an EMBL/GenBank/DDBJ whole genome shotgun (WGS) entry which is preliminary data.</text>
</comment>
<dbReference type="InterPro" id="IPR036956">
    <property type="entry name" value="Impact_N_sf"/>
</dbReference>
<name>A0ABR3GWE1_9PEZI</name>
<dbReference type="Gene3D" id="3.10.110.10">
    <property type="entry name" value="Ubiquitin Conjugating Enzyme"/>
    <property type="match status" value="1"/>
</dbReference>
<comment type="subcellular location">
    <subcellularLocation>
        <location evidence="1">Cytoplasm</location>
    </subcellularLocation>
</comment>
<accession>A0ABR3GWE1</accession>
<keyword evidence="4" id="KW-0678">Repressor</keyword>
<dbReference type="Gene3D" id="3.30.230.30">
    <property type="entry name" value="Impact, N-terminal domain"/>
    <property type="match status" value="1"/>
</dbReference>
<protein>
    <recommendedName>
        <fullName evidence="12">RWD domain-containing protein</fullName>
    </recommendedName>
</protein>
<evidence type="ECO:0000256" key="4">
    <source>
        <dbReference type="ARBA" id="ARBA00022491"/>
    </source>
</evidence>
<evidence type="ECO:0000256" key="5">
    <source>
        <dbReference type="ARBA" id="ARBA00022845"/>
    </source>
</evidence>
<dbReference type="InterPro" id="IPR016135">
    <property type="entry name" value="UBQ-conjugating_enzyme/RWD"/>
</dbReference>
<evidence type="ECO:0000256" key="7">
    <source>
        <dbReference type="SAM" id="MobiDB-lite"/>
    </source>
</evidence>
<dbReference type="Proteomes" id="UP001447188">
    <property type="component" value="Unassembled WGS sequence"/>
</dbReference>
<dbReference type="CDD" id="cd23822">
    <property type="entry name" value="RWD_ScYIH1-like"/>
    <property type="match status" value="1"/>
</dbReference>
<evidence type="ECO:0000256" key="3">
    <source>
        <dbReference type="ARBA" id="ARBA00022490"/>
    </source>
</evidence>
<dbReference type="InterPro" id="IPR020568">
    <property type="entry name" value="Ribosomal_Su5_D2-typ_SF"/>
</dbReference>
<dbReference type="PANTHER" id="PTHR16301:SF25">
    <property type="entry name" value="PROTEIN IMPACT"/>
    <property type="match status" value="1"/>
</dbReference>
<evidence type="ECO:0000256" key="1">
    <source>
        <dbReference type="ARBA" id="ARBA00004496"/>
    </source>
</evidence>
<evidence type="ECO:0000256" key="6">
    <source>
        <dbReference type="ARBA" id="ARBA00023016"/>
    </source>
</evidence>
<keyword evidence="3" id="KW-0963">Cytoplasm</keyword>
<organism evidence="10 11">
    <name type="scientific">Discina gigas</name>
    <dbReference type="NCBI Taxonomy" id="1032678"/>
    <lineage>
        <taxon>Eukaryota</taxon>
        <taxon>Fungi</taxon>
        <taxon>Dikarya</taxon>
        <taxon>Ascomycota</taxon>
        <taxon>Pezizomycotina</taxon>
        <taxon>Pezizomycetes</taxon>
        <taxon>Pezizales</taxon>
        <taxon>Discinaceae</taxon>
        <taxon>Discina</taxon>
    </lineage>
</organism>
<evidence type="ECO:0000259" key="9">
    <source>
        <dbReference type="Pfam" id="PF05773"/>
    </source>
</evidence>
<gene>
    <name evidence="10" type="ORF">Q9L58_000933</name>
</gene>
<dbReference type="SUPFAM" id="SSF54495">
    <property type="entry name" value="UBC-like"/>
    <property type="match status" value="1"/>
</dbReference>
<evidence type="ECO:0000259" key="8">
    <source>
        <dbReference type="Pfam" id="PF01205"/>
    </source>
</evidence>
<dbReference type="InterPro" id="IPR001498">
    <property type="entry name" value="Impact_N"/>
</dbReference>
<dbReference type="Pfam" id="PF05773">
    <property type="entry name" value="RWD"/>
    <property type="match status" value="1"/>
</dbReference>
<reference evidence="10 11" key="1">
    <citation type="submission" date="2024-02" db="EMBL/GenBank/DDBJ databases">
        <title>Discinaceae phylogenomics.</title>
        <authorList>
            <person name="Dirks A.C."/>
            <person name="James T.Y."/>
        </authorList>
    </citation>
    <scope>NUCLEOTIDE SEQUENCE [LARGE SCALE GENOMIC DNA]</scope>
    <source>
        <strain evidence="10 11">ACD0624</strain>
    </source>
</reference>
<comment type="similarity">
    <text evidence="2">Belongs to the IMPACT family.</text>
</comment>
<keyword evidence="11" id="KW-1185">Reference proteome</keyword>
<sequence>MHPTAAMNEDLADEVSALNSIYGATCITPSSSGTYVLRAPTTPELTLTLSFPPSYPQSPPVILDGAGGGGASRKDLARDVLSAVWRAGEVCLYDLVEGLRELEAPLESEEEGPEKQQQQQDPEQESEETHQHPWTVAEPLVEKKSVFVARAIAVHSVEEAKRYVSDLIAGDRKVAKATHNMTAYRICREDGVTMQDNDDDGEAAAGGRIAHLMQVMEVVNVLVVVSRWYGGVKLGPDRFRLINTAAREALVKGGFAKTDDAGKAKAREKEKKGRK</sequence>
<evidence type="ECO:0000313" key="11">
    <source>
        <dbReference type="Proteomes" id="UP001447188"/>
    </source>
</evidence>
<feature type="region of interest" description="Disordered" evidence="7">
    <location>
        <begin position="105"/>
        <end position="136"/>
    </location>
</feature>
<dbReference type="InterPro" id="IPR023582">
    <property type="entry name" value="Impact"/>
</dbReference>
<dbReference type="SUPFAM" id="SSF54211">
    <property type="entry name" value="Ribosomal protein S5 domain 2-like"/>
    <property type="match status" value="1"/>
</dbReference>
<dbReference type="EMBL" id="JBBBZM010000006">
    <property type="protein sequence ID" value="KAL0640105.1"/>
    <property type="molecule type" value="Genomic_DNA"/>
</dbReference>
<feature type="domain" description="Impact N-terminal" evidence="8">
    <location>
        <begin position="143"/>
        <end position="250"/>
    </location>
</feature>
<keyword evidence="5" id="KW-0810">Translation regulation</keyword>
<evidence type="ECO:0000313" key="10">
    <source>
        <dbReference type="EMBL" id="KAL0640105.1"/>
    </source>
</evidence>
<dbReference type="PANTHER" id="PTHR16301">
    <property type="entry name" value="IMPACT-RELATED"/>
    <property type="match status" value="1"/>
</dbReference>
<evidence type="ECO:0008006" key="12">
    <source>
        <dbReference type="Google" id="ProtNLM"/>
    </source>
</evidence>
<feature type="domain" description="RWD" evidence="9">
    <location>
        <begin position="9"/>
        <end position="101"/>
    </location>
</feature>